<dbReference type="PANTHER" id="PTHR11266">
    <property type="entry name" value="PEROXISOMAL MEMBRANE PROTEIN 2, PXMP2 MPV17"/>
    <property type="match status" value="1"/>
</dbReference>
<sequence length="223" mass="24964">MSTILSKLWNINKKVISQRIRIGLVKESIKVKGGMAVDNIVATKNIMFTKYLFISNVSISVLLSATGDGLEQYYRNHISTDPPKVPSGESPSWNSTRTLHMSLSGASVGILCHHGYRLLDALYPGRAIKTVAKKVLFDQLCISPVIICAFFLTLGALEGSSRGHILAEITDKGKRLYMAEWVVWPPAQVINFYFLSTRYRVLYDNTISLGYDVYTSYVKHDHS</sequence>
<evidence type="ECO:0000256" key="5">
    <source>
        <dbReference type="ARBA" id="ARBA00023136"/>
    </source>
</evidence>
<evidence type="ECO:0000313" key="7">
    <source>
        <dbReference type="EMBL" id="CAG6654287.1"/>
    </source>
</evidence>
<dbReference type="EMBL" id="HBUF01177273">
    <property type="protein sequence ID" value="CAG6654287.1"/>
    <property type="molecule type" value="Transcribed_RNA"/>
</dbReference>
<dbReference type="GO" id="GO:0016020">
    <property type="term" value="C:membrane"/>
    <property type="evidence" value="ECO:0007669"/>
    <property type="project" value="UniProtKB-SubCell"/>
</dbReference>
<comment type="subcellular location">
    <subcellularLocation>
        <location evidence="1">Membrane</location>
        <topology evidence="1">Multi-pass membrane protein</topology>
    </subcellularLocation>
</comment>
<evidence type="ECO:0000256" key="4">
    <source>
        <dbReference type="ARBA" id="ARBA00022989"/>
    </source>
</evidence>
<evidence type="ECO:0000256" key="3">
    <source>
        <dbReference type="ARBA" id="ARBA00022692"/>
    </source>
</evidence>
<evidence type="ECO:0000256" key="1">
    <source>
        <dbReference type="ARBA" id="ARBA00004141"/>
    </source>
</evidence>
<keyword evidence="3 6" id="KW-0812">Transmembrane</keyword>
<feature type="transmembrane region" description="Helical" evidence="6">
    <location>
        <begin position="176"/>
        <end position="195"/>
    </location>
</feature>
<dbReference type="Pfam" id="PF04117">
    <property type="entry name" value="Mpv17_PMP22"/>
    <property type="match status" value="1"/>
</dbReference>
<protein>
    <submittedName>
        <fullName evidence="7">Mpv17-like protein 2</fullName>
    </submittedName>
</protein>
<evidence type="ECO:0000256" key="2">
    <source>
        <dbReference type="ARBA" id="ARBA00006824"/>
    </source>
</evidence>
<dbReference type="GO" id="GO:0061668">
    <property type="term" value="P:mitochondrial ribosome assembly"/>
    <property type="evidence" value="ECO:0007669"/>
    <property type="project" value="TreeGrafter"/>
</dbReference>
<proteinExistence type="inferred from homology"/>
<keyword evidence="4 6" id="KW-1133">Transmembrane helix</keyword>
<name>A0A8D8WBL6_9HEMI</name>
<dbReference type="EMBL" id="HBUF01177274">
    <property type="protein sequence ID" value="CAG6654288.1"/>
    <property type="molecule type" value="Transcribed_RNA"/>
</dbReference>
<evidence type="ECO:0000256" key="6">
    <source>
        <dbReference type="RuleBase" id="RU363053"/>
    </source>
</evidence>
<organism evidence="7">
    <name type="scientific">Cacopsylla melanoneura</name>
    <dbReference type="NCBI Taxonomy" id="428564"/>
    <lineage>
        <taxon>Eukaryota</taxon>
        <taxon>Metazoa</taxon>
        <taxon>Ecdysozoa</taxon>
        <taxon>Arthropoda</taxon>
        <taxon>Hexapoda</taxon>
        <taxon>Insecta</taxon>
        <taxon>Pterygota</taxon>
        <taxon>Neoptera</taxon>
        <taxon>Paraneoptera</taxon>
        <taxon>Hemiptera</taxon>
        <taxon>Sternorrhyncha</taxon>
        <taxon>Psylloidea</taxon>
        <taxon>Psyllidae</taxon>
        <taxon>Psyllinae</taxon>
        <taxon>Cacopsylla</taxon>
    </lineage>
</organism>
<dbReference type="GO" id="GO:0005739">
    <property type="term" value="C:mitochondrion"/>
    <property type="evidence" value="ECO:0007669"/>
    <property type="project" value="TreeGrafter"/>
</dbReference>
<dbReference type="AlphaFoldDB" id="A0A8D8WBL6"/>
<accession>A0A8D8WBL6</accession>
<dbReference type="PANTHER" id="PTHR11266:SF8">
    <property type="entry name" value="MPV17-LIKE PROTEIN 2"/>
    <property type="match status" value="1"/>
</dbReference>
<feature type="transmembrane region" description="Helical" evidence="6">
    <location>
        <begin position="135"/>
        <end position="156"/>
    </location>
</feature>
<dbReference type="InterPro" id="IPR007248">
    <property type="entry name" value="Mpv17_PMP22"/>
</dbReference>
<comment type="similarity">
    <text evidence="2 6">Belongs to the peroxisomal membrane protein PXMP2/4 family.</text>
</comment>
<keyword evidence="5 6" id="KW-0472">Membrane</keyword>
<reference evidence="7" key="1">
    <citation type="submission" date="2021-05" db="EMBL/GenBank/DDBJ databases">
        <authorList>
            <person name="Alioto T."/>
            <person name="Alioto T."/>
            <person name="Gomez Garrido J."/>
        </authorList>
    </citation>
    <scope>NUCLEOTIDE SEQUENCE</scope>
</reference>